<keyword evidence="16" id="KW-0594">Phospholipid biosynthesis</keyword>
<evidence type="ECO:0000256" key="12">
    <source>
        <dbReference type="ARBA" id="ARBA00022842"/>
    </source>
</evidence>
<dbReference type="GO" id="GO:0004605">
    <property type="term" value="F:phosphatidate cytidylyltransferase activity"/>
    <property type="evidence" value="ECO:0007669"/>
    <property type="project" value="UniProtKB-EC"/>
</dbReference>
<evidence type="ECO:0000256" key="18">
    <source>
        <dbReference type="ARBA" id="ARBA00029893"/>
    </source>
</evidence>
<evidence type="ECO:0000313" key="19">
    <source>
        <dbReference type="EMBL" id="GMI43234.1"/>
    </source>
</evidence>
<keyword evidence="15" id="KW-0472">Membrane</keyword>
<name>A0A9W7LBB1_9STRA</name>
<comment type="pathway">
    <text evidence="3">Phospholipid metabolism; CDP-diacylglycerol biosynthesis; CDP-diacylglycerol from sn-glycerol 3-phosphate: step 3/3.</text>
</comment>
<evidence type="ECO:0000256" key="17">
    <source>
        <dbReference type="ARBA" id="ARBA00023264"/>
    </source>
</evidence>
<evidence type="ECO:0000256" key="15">
    <source>
        <dbReference type="ARBA" id="ARBA00023136"/>
    </source>
</evidence>
<comment type="caution">
    <text evidence="19">The sequence shown here is derived from an EMBL/GenBank/DDBJ whole genome shotgun (WGS) entry which is preliminary data.</text>
</comment>
<protein>
    <recommendedName>
        <fullName evidence="7">Phosphatidate cytidylyltransferase, mitochondrial</fullName>
        <ecNumber evidence="6">2.7.7.41</ecNumber>
    </recommendedName>
    <alternativeName>
        <fullName evidence="18">CDP-diacylglycerol synthase</fullName>
    </alternativeName>
</protein>
<accession>A0A9W7LBB1</accession>
<keyword evidence="13" id="KW-0443">Lipid metabolism</keyword>
<keyword evidence="17" id="KW-1208">Phospholipid metabolism</keyword>
<evidence type="ECO:0000256" key="16">
    <source>
        <dbReference type="ARBA" id="ARBA00023209"/>
    </source>
</evidence>
<evidence type="ECO:0000256" key="1">
    <source>
        <dbReference type="ARBA" id="ARBA00001946"/>
    </source>
</evidence>
<evidence type="ECO:0000256" key="13">
    <source>
        <dbReference type="ARBA" id="ARBA00023098"/>
    </source>
</evidence>
<dbReference type="Pfam" id="PF09139">
    <property type="entry name" value="Tam41_Mmp37"/>
    <property type="match status" value="2"/>
</dbReference>
<dbReference type="EC" id="2.7.7.41" evidence="6"/>
<comment type="pathway">
    <text evidence="4">Lipid metabolism.</text>
</comment>
<keyword evidence="14" id="KW-0496">Mitochondrion</keyword>
<evidence type="ECO:0000256" key="3">
    <source>
        <dbReference type="ARBA" id="ARBA00005119"/>
    </source>
</evidence>
<evidence type="ECO:0000313" key="20">
    <source>
        <dbReference type="Proteomes" id="UP001165065"/>
    </source>
</evidence>
<dbReference type="EMBL" id="BRYA01000190">
    <property type="protein sequence ID" value="GMI43234.1"/>
    <property type="molecule type" value="Genomic_DNA"/>
</dbReference>
<evidence type="ECO:0000256" key="10">
    <source>
        <dbReference type="ARBA" id="ARBA00022695"/>
    </source>
</evidence>
<evidence type="ECO:0000256" key="14">
    <source>
        <dbReference type="ARBA" id="ARBA00023128"/>
    </source>
</evidence>
<evidence type="ECO:0000256" key="11">
    <source>
        <dbReference type="ARBA" id="ARBA00022792"/>
    </source>
</evidence>
<proteinExistence type="inferred from homology"/>
<keyword evidence="8" id="KW-0444">Lipid biosynthesis</keyword>
<dbReference type="GO" id="GO:0005743">
    <property type="term" value="C:mitochondrial inner membrane"/>
    <property type="evidence" value="ECO:0007669"/>
    <property type="project" value="UniProtKB-SubCell"/>
</dbReference>
<comment type="similarity">
    <text evidence="5">Belongs to the TAM41 family.</text>
</comment>
<evidence type="ECO:0000256" key="6">
    <source>
        <dbReference type="ARBA" id="ARBA00012487"/>
    </source>
</evidence>
<keyword evidence="12" id="KW-0460">Magnesium</keyword>
<comment type="cofactor">
    <cofactor evidence="1">
        <name>Mg(2+)</name>
        <dbReference type="ChEBI" id="CHEBI:18420"/>
    </cofactor>
</comment>
<sequence>MFPVRSTALRAVKELNWVKNRPSVSDIGSRISKESRSDGPSPSTFLPLLQQLPDVEHAVGYGSGVFPQKDHTKKVMVDLILVTNDPRKWHEENLGRNSEHYSGIGRMIGGGGIATIQGSGGWFNPYVKILGTDVKYGVVAKDALLEDLRGWTGLYFAGRMHKPTLTLKEDGDVEEAKRGNLEFATAAAVLGLGRRFSKVELFTEISSLSYRGDPRMLTGAEDPNKVRKLVESDGQLKRFEKLYADALEGLVEDNLIRESVNGEWYEWDEEAGEAREKLFRRLPREVRKIAGGEKGVGKALEGIVWNASLRQTVKGVVTAGVGKSAWYALEKFKKGRGK</sequence>
<organism evidence="19 20">
    <name type="scientific">Triparma columacea</name>
    <dbReference type="NCBI Taxonomy" id="722753"/>
    <lineage>
        <taxon>Eukaryota</taxon>
        <taxon>Sar</taxon>
        <taxon>Stramenopiles</taxon>
        <taxon>Ochrophyta</taxon>
        <taxon>Bolidophyceae</taxon>
        <taxon>Parmales</taxon>
        <taxon>Triparmaceae</taxon>
        <taxon>Triparma</taxon>
    </lineage>
</organism>
<dbReference type="PANTHER" id="PTHR13619:SF0">
    <property type="entry name" value="PHOSPHATIDATE CYTIDYLYLTRANSFERASE, MITOCHONDRIAL"/>
    <property type="match status" value="1"/>
</dbReference>
<evidence type="ECO:0000256" key="7">
    <source>
        <dbReference type="ARBA" id="ARBA00018337"/>
    </source>
</evidence>
<comment type="subcellular location">
    <subcellularLocation>
        <location evidence="2">Mitochondrion inner membrane</location>
        <topology evidence="2">Peripheral membrane protein</topology>
        <orientation evidence="2">Matrix side</orientation>
    </subcellularLocation>
</comment>
<dbReference type="GO" id="GO:0032049">
    <property type="term" value="P:cardiolipin biosynthetic process"/>
    <property type="evidence" value="ECO:0007669"/>
    <property type="project" value="InterPro"/>
</dbReference>
<dbReference type="OrthoDB" id="341477at2759"/>
<keyword evidence="10" id="KW-0548">Nucleotidyltransferase</keyword>
<dbReference type="GO" id="GO:0016024">
    <property type="term" value="P:CDP-diacylglycerol biosynthetic process"/>
    <property type="evidence" value="ECO:0007669"/>
    <property type="project" value="TreeGrafter"/>
</dbReference>
<evidence type="ECO:0000256" key="5">
    <source>
        <dbReference type="ARBA" id="ARBA00005458"/>
    </source>
</evidence>
<keyword evidence="11" id="KW-0999">Mitochondrion inner membrane</keyword>
<evidence type="ECO:0000256" key="9">
    <source>
        <dbReference type="ARBA" id="ARBA00022679"/>
    </source>
</evidence>
<dbReference type="Proteomes" id="UP001165065">
    <property type="component" value="Unassembled WGS sequence"/>
</dbReference>
<gene>
    <name evidence="19" type="ORF">TrCOL_g2621</name>
</gene>
<reference evidence="20" key="1">
    <citation type="journal article" date="2023" name="Commun. Biol.">
        <title>Genome analysis of Parmales, the sister group of diatoms, reveals the evolutionary specialization of diatoms from phago-mixotrophs to photoautotrophs.</title>
        <authorList>
            <person name="Ban H."/>
            <person name="Sato S."/>
            <person name="Yoshikawa S."/>
            <person name="Yamada K."/>
            <person name="Nakamura Y."/>
            <person name="Ichinomiya M."/>
            <person name="Sato N."/>
            <person name="Blanc-Mathieu R."/>
            <person name="Endo H."/>
            <person name="Kuwata A."/>
            <person name="Ogata H."/>
        </authorList>
    </citation>
    <scope>NUCLEOTIDE SEQUENCE [LARGE SCALE GENOMIC DNA]</scope>
</reference>
<keyword evidence="20" id="KW-1185">Reference proteome</keyword>
<evidence type="ECO:0000256" key="2">
    <source>
        <dbReference type="ARBA" id="ARBA00004443"/>
    </source>
</evidence>
<dbReference type="InterPro" id="IPR015222">
    <property type="entry name" value="Tam41"/>
</dbReference>
<dbReference type="PANTHER" id="PTHR13619">
    <property type="entry name" value="PHOSPHATIDATE CYTIDYLYLTRANSFERASE, MITOCHONDRIAL"/>
    <property type="match status" value="1"/>
</dbReference>
<keyword evidence="9" id="KW-0808">Transferase</keyword>
<evidence type="ECO:0000256" key="8">
    <source>
        <dbReference type="ARBA" id="ARBA00022516"/>
    </source>
</evidence>
<evidence type="ECO:0000256" key="4">
    <source>
        <dbReference type="ARBA" id="ARBA00005189"/>
    </source>
</evidence>
<dbReference type="AlphaFoldDB" id="A0A9W7LBB1"/>